<evidence type="ECO:0000256" key="6">
    <source>
        <dbReference type="ARBA" id="ARBA00022842"/>
    </source>
</evidence>
<evidence type="ECO:0000256" key="5">
    <source>
        <dbReference type="ARBA" id="ARBA00022723"/>
    </source>
</evidence>
<dbReference type="PANTHER" id="PTHR12001">
    <property type="entry name" value="GERANYLGERANYL PYROPHOSPHATE SYNTHASE"/>
    <property type="match status" value="1"/>
</dbReference>
<dbReference type="EMBL" id="CP108021">
    <property type="protein sequence ID" value="WUM22262.1"/>
    <property type="molecule type" value="Genomic_DNA"/>
</dbReference>
<evidence type="ECO:0000313" key="9">
    <source>
        <dbReference type="Proteomes" id="UP001432128"/>
    </source>
</evidence>
<proteinExistence type="inferred from homology"/>
<dbReference type="GO" id="GO:0008299">
    <property type="term" value="P:isoprenoid biosynthetic process"/>
    <property type="evidence" value="ECO:0007669"/>
    <property type="project" value="InterPro"/>
</dbReference>
<dbReference type="SUPFAM" id="SSF48576">
    <property type="entry name" value="Terpenoid synthases"/>
    <property type="match status" value="1"/>
</dbReference>
<evidence type="ECO:0000256" key="7">
    <source>
        <dbReference type="RuleBase" id="RU004466"/>
    </source>
</evidence>
<dbReference type="AlphaFoldDB" id="A0AAU4K8E6"/>
<protein>
    <submittedName>
        <fullName evidence="8">Polyprenyl synthetase family protein</fullName>
    </submittedName>
</protein>
<dbReference type="SFLD" id="SFLDS00005">
    <property type="entry name" value="Isoprenoid_Synthase_Type_I"/>
    <property type="match status" value="1"/>
</dbReference>
<reference evidence="8 9" key="1">
    <citation type="submission" date="2022-10" db="EMBL/GenBank/DDBJ databases">
        <title>The complete genomes of actinobacterial strains from the NBC collection.</title>
        <authorList>
            <person name="Joergensen T.S."/>
            <person name="Alvarez Arevalo M."/>
            <person name="Sterndorff E.B."/>
            <person name="Faurdal D."/>
            <person name="Vuksanovic O."/>
            <person name="Mourched A.-S."/>
            <person name="Charusanti P."/>
            <person name="Shaw S."/>
            <person name="Blin K."/>
            <person name="Weber T."/>
        </authorList>
    </citation>
    <scope>NUCLEOTIDE SEQUENCE [LARGE SCALE GENOMIC DNA]</scope>
    <source>
        <strain evidence="8 9">NBC_00319</strain>
    </source>
</reference>
<comment type="similarity">
    <text evidence="3 7">Belongs to the FPP/GGPP synthase family.</text>
</comment>
<dbReference type="Proteomes" id="UP001432128">
    <property type="component" value="Chromosome"/>
</dbReference>
<dbReference type="KEGG" id="whr:OG579_04360"/>
<evidence type="ECO:0000256" key="4">
    <source>
        <dbReference type="ARBA" id="ARBA00022679"/>
    </source>
</evidence>
<keyword evidence="4 7" id="KW-0808">Transferase</keyword>
<dbReference type="CDD" id="cd00685">
    <property type="entry name" value="Trans_IPPS_HT"/>
    <property type="match status" value="1"/>
</dbReference>
<dbReference type="GO" id="GO:0004659">
    <property type="term" value="F:prenyltransferase activity"/>
    <property type="evidence" value="ECO:0007669"/>
    <property type="project" value="InterPro"/>
</dbReference>
<comment type="cofactor">
    <cofactor evidence="1">
        <name>Mg(2+)</name>
        <dbReference type="ChEBI" id="CHEBI:18420"/>
    </cofactor>
</comment>
<keyword evidence="9" id="KW-1185">Reference proteome</keyword>
<organism evidence="8 9">
    <name type="scientific">Williamsia herbipolensis</name>
    <dbReference type="NCBI Taxonomy" id="1603258"/>
    <lineage>
        <taxon>Bacteria</taxon>
        <taxon>Bacillati</taxon>
        <taxon>Actinomycetota</taxon>
        <taxon>Actinomycetes</taxon>
        <taxon>Mycobacteriales</taxon>
        <taxon>Nocardiaceae</taxon>
        <taxon>Williamsia</taxon>
    </lineage>
</organism>
<dbReference type="PROSITE" id="PS00723">
    <property type="entry name" value="POLYPRENYL_SYNTHASE_1"/>
    <property type="match status" value="1"/>
</dbReference>
<evidence type="ECO:0000256" key="3">
    <source>
        <dbReference type="ARBA" id="ARBA00006706"/>
    </source>
</evidence>
<gene>
    <name evidence="8" type="ORF">OG579_04360</name>
</gene>
<dbReference type="PROSITE" id="PS00444">
    <property type="entry name" value="POLYPRENYL_SYNTHASE_2"/>
    <property type="match status" value="1"/>
</dbReference>
<dbReference type="InterPro" id="IPR000092">
    <property type="entry name" value="Polyprenyl_synt"/>
</dbReference>
<comment type="pathway">
    <text evidence="2">Isoprenoid biosynthesis.</text>
</comment>
<evidence type="ECO:0000313" key="8">
    <source>
        <dbReference type="EMBL" id="WUM22262.1"/>
    </source>
</evidence>
<evidence type="ECO:0000256" key="1">
    <source>
        <dbReference type="ARBA" id="ARBA00001946"/>
    </source>
</evidence>
<name>A0AAU4K8E6_9NOCA</name>
<dbReference type="RefSeq" id="WP_408068797.1">
    <property type="nucleotide sequence ID" value="NZ_CP108021.1"/>
</dbReference>
<dbReference type="Pfam" id="PF00348">
    <property type="entry name" value="polyprenyl_synt"/>
    <property type="match status" value="1"/>
</dbReference>
<dbReference type="InterPro" id="IPR033749">
    <property type="entry name" value="Polyprenyl_synt_CS"/>
</dbReference>
<dbReference type="SFLD" id="SFLDG01017">
    <property type="entry name" value="Polyprenyl_Transferase_Like"/>
    <property type="match status" value="1"/>
</dbReference>
<dbReference type="PANTHER" id="PTHR12001:SF85">
    <property type="entry name" value="SHORT CHAIN ISOPRENYL DIPHOSPHATE SYNTHASE"/>
    <property type="match status" value="1"/>
</dbReference>
<keyword evidence="5" id="KW-0479">Metal-binding</keyword>
<accession>A0AAU4K8E6</accession>
<sequence length="359" mass="37963">MPVSLRDVPAAAEARLRRVFAARREQTSAIAPEVADLTDLITTFTLSGGKRVRPVFAWSGYRCAGGVLDTSDAVAALDLCAALELIQACALIHDDVIDLSDTRRGNPTVHRSVTATHRHRSWSGDADHFGMSTAILLGDLALSWADDLIIAADLGPGIRTRIGPVWSAMRTEVLAGQILDVVGEAGYDESVDAAFRVMRFKTAGYTVARPLQLGAVAADAPDDLVVTLGQVGDGLGIAFQLRDDLLGVFGDPERTGKPSGDDLVAGKRTALLALALQNADADAPRVAAELRGLVGRPLDARELDRARAILHDVGAVRAVEDHITRLVDESVGILTSAPVEATARAELVAYATAIAGRRM</sequence>
<evidence type="ECO:0000256" key="2">
    <source>
        <dbReference type="ARBA" id="ARBA00005128"/>
    </source>
</evidence>
<dbReference type="GO" id="GO:0046872">
    <property type="term" value="F:metal ion binding"/>
    <property type="evidence" value="ECO:0007669"/>
    <property type="project" value="UniProtKB-KW"/>
</dbReference>
<dbReference type="Gene3D" id="1.10.600.10">
    <property type="entry name" value="Farnesyl Diphosphate Synthase"/>
    <property type="match status" value="1"/>
</dbReference>
<dbReference type="InterPro" id="IPR008949">
    <property type="entry name" value="Isoprenoid_synthase_dom_sf"/>
</dbReference>
<keyword evidence="6" id="KW-0460">Magnesium</keyword>